<evidence type="ECO:0008006" key="3">
    <source>
        <dbReference type="Google" id="ProtNLM"/>
    </source>
</evidence>
<sequence length="496" mass="50955">MDHVLHGLAQNPSLPAALVERLIGIADGDLAVSLAARADLSGAQAAALAGRDEGAAVRLAYEGRLTDVDPETQPRAALALLDQGAGLPQWARRFASDPDPEVREKVAACPGLPPEIVARLAADPDVQVVAELALWAAADTAADLAQHPHTDVRRAVAVNEAAPPAVLAMLLTGDGLAPAERCRVCDQGGQPPWPGAVCDGSHRSAVHGIRQAALRNPATPVEAAVRFAGDPSVRLRMALAAHAGLPAHICERLAADPDPAVRAGLAANPAIGDALIRAMAADPDHDVRRGLARHPRVPLDVLTGLAAVTRMGRGLLPRVAAASPAEVAHLAAAPDPVARRLVAARRDLPEGIRDALAADPDANVAACVAPHPGLSEARLRAMVTRHAVQVIAQVAANPEASPVLLADLARRRPPVRKALRVIAGHPQATAPALLACLADPKARPVAAGHPALPPPVVAGLLTDGDWQVAEAAAANASLPPAVMARLMPGPFREPAP</sequence>
<dbReference type="Pfam" id="PF01816">
    <property type="entry name" value="LRV"/>
    <property type="match status" value="1"/>
</dbReference>
<dbReference type="EMBL" id="JADKYB010000009">
    <property type="protein sequence ID" value="MBM9506525.1"/>
    <property type="molecule type" value="Genomic_DNA"/>
</dbReference>
<keyword evidence="2" id="KW-1185">Reference proteome</keyword>
<dbReference type="Gene3D" id="1.25.10.10">
    <property type="entry name" value="Leucine-rich Repeat Variant"/>
    <property type="match status" value="3"/>
</dbReference>
<dbReference type="InterPro" id="IPR011989">
    <property type="entry name" value="ARM-like"/>
</dbReference>
<dbReference type="InterPro" id="IPR016024">
    <property type="entry name" value="ARM-type_fold"/>
</dbReference>
<accession>A0ABS2TW62</accession>
<organism evidence="1 2">
    <name type="scientific">Actinacidiphila acididurans</name>
    <dbReference type="NCBI Taxonomy" id="2784346"/>
    <lineage>
        <taxon>Bacteria</taxon>
        <taxon>Bacillati</taxon>
        <taxon>Actinomycetota</taxon>
        <taxon>Actinomycetes</taxon>
        <taxon>Kitasatosporales</taxon>
        <taxon>Streptomycetaceae</taxon>
        <taxon>Actinacidiphila</taxon>
    </lineage>
</organism>
<dbReference type="SUPFAM" id="SSF48371">
    <property type="entry name" value="ARM repeat"/>
    <property type="match status" value="1"/>
</dbReference>
<reference evidence="1 2" key="1">
    <citation type="submission" date="2021-01" db="EMBL/GenBank/DDBJ databases">
        <title>Streptomyces acididurans sp. nov., isolated from a peat swamp forest soil.</title>
        <authorList>
            <person name="Chantavorakit T."/>
            <person name="Duangmal K."/>
        </authorList>
    </citation>
    <scope>NUCLEOTIDE SEQUENCE [LARGE SCALE GENOMIC DNA]</scope>
    <source>
        <strain evidence="1 2">KK5PA1</strain>
    </source>
</reference>
<evidence type="ECO:0000313" key="2">
    <source>
        <dbReference type="Proteomes" id="UP000749040"/>
    </source>
</evidence>
<evidence type="ECO:0000313" key="1">
    <source>
        <dbReference type="EMBL" id="MBM9506525.1"/>
    </source>
</evidence>
<gene>
    <name evidence="1" type="ORF">ITX44_18585</name>
</gene>
<dbReference type="RefSeq" id="WP_205358391.1">
    <property type="nucleotide sequence ID" value="NZ_JADKYB010000009.1"/>
</dbReference>
<comment type="caution">
    <text evidence="1">The sequence shown here is derived from an EMBL/GenBank/DDBJ whole genome shotgun (WGS) entry which is preliminary data.</text>
</comment>
<protein>
    <recommendedName>
        <fullName evidence="3">Leucine rich repeat variant</fullName>
    </recommendedName>
</protein>
<dbReference type="InterPro" id="IPR004830">
    <property type="entry name" value="LRR_variant"/>
</dbReference>
<name>A0ABS2TW62_9ACTN</name>
<proteinExistence type="predicted"/>
<dbReference type="Proteomes" id="UP000749040">
    <property type="component" value="Unassembled WGS sequence"/>
</dbReference>